<reference evidence="2" key="1">
    <citation type="journal article" date="2020" name="Appl. Environ. Microbiol.">
        <title>Medium-Chain Fatty Acid Synthesis by 'Candidatus Weimeria bifida' gen. nov., sp. nov., and 'Candidatus Pseudoramibacter fermentans' sp. nov.</title>
        <authorList>
            <person name="Scarborough M.J."/>
            <person name="Myers K.S."/>
            <person name="Donohue T.J."/>
            <person name="Noguera D.R."/>
        </authorList>
    </citation>
    <scope>NUCLEOTIDE SEQUENCE</scope>
    <source>
        <strain evidence="2">LCO1.1</strain>
    </source>
</reference>
<feature type="region of interest" description="Disordered" evidence="1">
    <location>
        <begin position="1"/>
        <end position="22"/>
    </location>
</feature>
<gene>
    <name evidence="2" type="ORF">FRC54_08710</name>
</gene>
<accession>A0A6N7J042</accession>
<evidence type="ECO:0000256" key="1">
    <source>
        <dbReference type="SAM" id="MobiDB-lite"/>
    </source>
</evidence>
<dbReference type="EMBL" id="VOGC01000007">
    <property type="protein sequence ID" value="MQN01966.1"/>
    <property type="molecule type" value="Genomic_DNA"/>
</dbReference>
<organism evidence="2 3">
    <name type="scientific">Candidatus Weimeria bifida</name>
    <dbReference type="NCBI Taxonomy" id="2599074"/>
    <lineage>
        <taxon>Bacteria</taxon>
        <taxon>Bacillati</taxon>
        <taxon>Bacillota</taxon>
        <taxon>Clostridia</taxon>
        <taxon>Lachnospirales</taxon>
        <taxon>Lachnospiraceae</taxon>
        <taxon>Candidatus Weimeria</taxon>
    </lineage>
</organism>
<dbReference type="Proteomes" id="UP000460257">
    <property type="component" value="Unassembled WGS sequence"/>
</dbReference>
<proteinExistence type="predicted"/>
<dbReference type="AlphaFoldDB" id="A0A6N7J042"/>
<name>A0A6N7J042_9FIRM</name>
<evidence type="ECO:0000313" key="2">
    <source>
        <dbReference type="EMBL" id="MQN01966.1"/>
    </source>
</evidence>
<keyword evidence="3" id="KW-1185">Reference proteome</keyword>
<evidence type="ECO:0000313" key="3">
    <source>
        <dbReference type="Proteomes" id="UP000460257"/>
    </source>
</evidence>
<comment type="caution">
    <text evidence="2">The sequence shown here is derived from an EMBL/GenBank/DDBJ whole genome shotgun (WGS) entry which is preliminary data.</text>
</comment>
<protein>
    <submittedName>
        <fullName evidence="2">Uncharacterized protein</fullName>
    </submittedName>
</protein>
<sequence length="68" mass="7389">MQVERALWPRSLRGDGRKASGGRVSNAWITCHILRDNSWKQLLIPHKTVGPHGPAAKAPAVYDGSASD</sequence>
<feature type="region of interest" description="Disordered" evidence="1">
    <location>
        <begin position="48"/>
        <end position="68"/>
    </location>
</feature>